<keyword evidence="2" id="KW-1185">Reference proteome</keyword>
<dbReference type="SUPFAM" id="SSF53335">
    <property type="entry name" value="S-adenosyl-L-methionine-dependent methyltransferases"/>
    <property type="match status" value="1"/>
</dbReference>
<dbReference type="EMBL" id="CP001778">
    <property type="protein sequence ID" value="ADD44361.1"/>
    <property type="molecule type" value="Genomic_DNA"/>
</dbReference>
<dbReference type="STRING" id="446470.Snas_4718"/>
<dbReference type="AlphaFoldDB" id="D3Q7L9"/>
<dbReference type="KEGG" id="sna:Snas_4718"/>
<dbReference type="eggNOG" id="COG3963">
    <property type="taxonomic scope" value="Bacteria"/>
</dbReference>
<sequence length="316" mass="34833">MIEQLWDAYREHHDLAKLEGHCHTGRDWFYLAVLAFADGHDAAAADYATRAARHETASRVHAAAAEYLTKVGKQGRQQVYTEPEGFAAFIRGGGNVSLYRALSAALAERYRSAKPASLLDIGVGDGLALLPALTGDVARVDLLEPSAALLDATAAALTERGVAHRAANATLQQLATGVDAWPADTRWELTQSTFALHNIARPQRLELLGWLRDHTDRLLIAEFDLRPGSSCEPEWFDYVATRYEAGLAEYDGDGGLVAQGFLMPVMFGYFDPATVHHEQSLADWRADLTAAGFTDQREPELLHDYWWAPGYLLDVR</sequence>
<dbReference type="RefSeq" id="WP_013019932.1">
    <property type="nucleotide sequence ID" value="NC_013947.1"/>
</dbReference>
<evidence type="ECO:0008006" key="3">
    <source>
        <dbReference type="Google" id="ProtNLM"/>
    </source>
</evidence>
<protein>
    <recommendedName>
        <fullName evidence="3">Methyltransferase type 12</fullName>
    </recommendedName>
</protein>
<dbReference type="Proteomes" id="UP000000844">
    <property type="component" value="Chromosome"/>
</dbReference>
<evidence type="ECO:0000313" key="1">
    <source>
        <dbReference type="EMBL" id="ADD44361.1"/>
    </source>
</evidence>
<dbReference type="OrthoDB" id="156228at2"/>
<gene>
    <name evidence="1" type="ordered locus">Snas_4718</name>
</gene>
<accession>D3Q7L9</accession>
<organism evidence="1 2">
    <name type="scientific">Stackebrandtia nassauensis (strain DSM 44728 / CIP 108903 / NRRL B-16338 / NBRC 102104 / LLR-40K-21)</name>
    <dbReference type="NCBI Taxonomy" id="446470"/>
    <lineage>
        <taxon>Bacteria</taxon>
        <taxon>Bacillati</taxon>
        <taxon>Actinomycetota</taxon>
        <taxon>Actinomycetes</taxon>
        <taxon>Glycomycetales</taxon>
        <taxon>Glycomycetaceae</taxon>
        <taxon>Stackebrandtia</taxon>
    </lineage>
</organism>
<reference evidence="1 2" key="1">
    <citation type="journal article" date="2009" name="Stand. Genomic Sci.">
        <title>Complete genome sequence of Stackebrandtia nassauensis type strain (LLR-40K-21).</title>
        <authorList>
            <person name="Munk C."/>
            <person name="Lapidus A."/>
            <person name="Copeland A."/>
            <person name="Jando M."/>
            <person name="Mayilraj S."/>
            <person name="Glavina Del Rio T."/>
            <person name="Nolan M."/>
            <person name="Chen F."/>
            <person name="Lucas S."/>
            <person name="Tice H."/>
            <person name="Cheng J.F."/>
            <person name="Han C."/>
            <person name="Detter J.C."/>
            <person name="Bruce D."/>
            <person name="Goodwin L."/>
            <person name="Chain P."/>
            <person name="Pitluck S."/>
            <person name="Goker M."/>
            <person name="Ovchinikova G."/>
            <person name="Pati A."/>
            <person name="Ivanova N."/>
            <person name="Mavromatis K."/>
            <person name="Chen A."/>
            <person name="Palaniappan K."/>
            <person name="Land M."/>
            <person name="Hauser L."/>
            <person name="Chang Y.J."/>
            <person name="Jeffries C.D."/>
            <person name="Bristow J."/>
            <person name="Eisen J.A."/>
            <person name="Markowitz V."/>
            <person name="Hugenholtz P."/>
            <person name="Kyrpides N.C."/>
            <person name="Klenk H.P."/>
        </authorList>
    </citation>
    <scope>NUCLEOTIDE SEQUENCE [LARGE SCALE GENOMIC DNA]</scope>
    <source>
        <strain evidence="2">DSM 44728 / CIP 108903 / NRRL B-16338 / NBRC 102104 / LLR-40K-21</strain>
    </source>
</reference>
<evidence type="ECO:0000313" key="2">
    <source>
        <dbReference type="Proteomes" id="UP000000844"/>
    </source>
</evidence>
<name>D3Q7L9_STANL</name>
<dbReference type="Gene3D" id="3.40.50.150">
    <property type="entry name" value="Vaccinia Virus protein VP39"/>
    <property type="match status" value="1"/>
</dbReference>
<dbReference type="InterPro" id="IPR029063">
    <property type="entry name" value="SAM-dependent_MTases_sf"/>
</dbReference>
<proteinExistence type="predicted"/>
<dbReference type="HOGENOM" id="CLU_982248_0_0_11"/>